<feature type="compositionally biased region" description="Acidic residues" evidence="1">
    <location>
        <begin position="695"/>
        <end position="711"/>
    </location>
</feature>
<organism evidence="2 3">
    <name type="scientific">Coemansia javaensis</name>
    <dbReference type="NCBI Taxonomy" id="2761396"/>
    <lineage>
        <taxon>Eukaryota</taxon>
        <taxon>Fungi</taxon>
        <taxon>Fungi incertae sedis</taxon>
        <taxon>Zoopagomycota</taxon>
        <taxon>Kickxellomycotina</taxon>
        <taxon>Kickxellomycetes</taxon>
        <taxon>Kickxellales</taxon>
        <taxon>Kickxellaceae</taxon>
        <taxon>Coemansia</taxon>
    </lineage>
</organism>
<dbReference type="PANTHER" id="PTHR22684">
    <property type="entry name" value="NULP1-RELATED"/>
    <property type="match status" value="1"/>
</dbReference>
<evidence type="ECO:0000313" key="2">
    <source>
        <dbReference type="EMBL" id="KAJ2785626.1"/>
    </source>
</evidence>
<dbReference type="EMBL" id="JANBUL010000009">
    <property type="protein sequence ID" value="KAJ2785626.1"/>
    <property type="molecule type" value="Genomic_DNA"/>
</dbReference>
<feature type="compositionally biased region" description="Basic and acidic residues" evidence="1">
    <location>
        <begin position="144"/>
        <end position="158"/>
    </location>
</feature>
<feature type="compositionally biased region" description="Basic residues" evidence="1">
    <location>
        <begin position="111"/>
        <end position="122"/>
    </location>
</feature>
<feature type="compositionally biased region" description="Basic and acidic residues" evidence="1">
    <location>
        <begin position="92"/>
        <end position="105"/>
    </location>
</feature>
<dbReference type="Pfam" id="PF04910">
    <property type="entry name" value="Tcf25"/>
    <property type="match status" value="1"/>
</dbReference>
<feature type="region of interest" description="Disordered" evidence="1">
    <location>
        <begin position="1"/>
        <end position="168"/>
    </location>
</feature>
<dbReference type="OrthoDB" id="205993at2759"/>
<proteinExistence type="predicted"/>
<dbReference type="InterPro" id="IPR006994">
    <property type="entry name" value="TCF25/Rqc1"/>
</dbReference>
<dbReference type="Proteomes" id="UP001140217">
    <property type="component" value="Unassembled WGS sequence"/>
</dbReference>
<accession>A0A9W8HGU9</accession>
<dbReference type="AlphaFoldDB" id="A0A9W8HGU9"/>
<dbReference type="PANTHER" id="PTHR22684:SF0">
    <property type="entry name" value="RIBOSOME QUALITY CONTROL COMPLEX SUBUNIT TCF25"/>
    <property type="match status" value="1"/>
</dbReference>
<protein>
    <submittedName>
        <fullName evidence="2">Transcription factor 25</fullName>
    </submittedName>
</protein>
<feature type="region of interest" description="Disordered" evidence="1">
    <location>
        <begin position="204"/>
        <end position="229"/>
    </location>
</feature>
<evidence type="ECO:0000256" key="1">
    <source>
        <dbReference type="SAM" id="MobiDB-lite"/>
    </source>
</evidence>
<reference evidence="2" key="1">
    <citation type="submission" date="2022-07" db="EMBL/GenBank/DDBJ databases">
        <title>Phylogenomic reconstructions and comparative analyses of Kickxellomycotina fungi.</title>
        <authorList>
            <person name="Reynolds N.K."/>
            <person name="Stajich J.E."/>
            <person name="Barry K."/>
            <person name="Grigoriev I.V."/>
            <person name="Crous P."/>
            <person name="Smith M.E."/>
        </authorList>
    </citation>
    <scope>NUCLEOTIDE SEQUENCE</scope>
    <source>
        <strain evidence="2">NBRC 105414</strain>
    </source>
</reference>
<keyword evidence="3" id="KW-1185">Reference proteome</keyword>
<name>A0A9W8HGU9_9FUNG</name>
<feature type="compositionally biased region" description="Low complexity" evidence="1">
    <location>
        <begin position="30"/>
        <end position="41"/>
    </location>
</feature>
<feature type="compositionally biased region" description="Gly residues" evidence="1">
    <location>
        <begin position="207"/>
        <end position="218"/>
    </location>
</feature>
<gene>
    <name evidence="2" type="primary">TCF25</name>
    <name evidence="2" type="ORF">H4R18_000442</name>
</gene>
<sequence length="711" mass="76974">MSSRAVRRFLKERGYDDLAENTARIERNAQQQRQQQQQQQQTSEDEADGGSGKANMFDLLMGGDGDDSGGSDDGGGSDGASDRGAVNSSNKEAQEEEKQQRREQPKQGGGGKRKGKQKKRGRSGAAEDMTMEEFEAELSNAREQAARDPVRREPERGRSGGGRGEALGVVLTDEQQRNRALLVADPKHLDPAVEIRRLFGSAALQGADGGGGGNGNGNGRRRGAGRLGSRRLALSHPKATWPAMQAAPGVEMRAVEGDEAAAAAAADPTGGQWFVLEHTARFRAVQLEFLAAVMTHDADGVAALAHQHPYHVDALLQLSEIMKQTGGDLNEAGELVERALFALEQGFAPRFSATNGMARLDFRRIESRGLFLALFRHMQFLARRGCWRTAFEANKVLLALDPARDPYGALLTLDLHALKSRQYEYVRRFVAEWTWSPVALLPNWAFSRALAEFMLEGGGGRRKKGAAPAAPKPAAAPSASTDMLVEAILVFPTVVPPLWTKAGISVDPVVLTHPYFQDEQIPDESAMTHMQLLVHMFVERCGALYRPPEVGRWLQEGLLLALEQIALGGADARDVAAAAGPAVAARRREAQRRLCTYVIPEAVSRHVLVAEMEAMKAGLPAEIREAPSFAFDPLPPRDDINVYDELLADTGIADARMLQMPGAFGALADIEAGAEALPVIQGLIDRIRRLAGLQDAEDPGTSDDDDEDGQE</sequence>
<dbReference type="GO" id="GO:1990112">
    <property type="term" value="C:RQC complex"/>
    <property type="evidence" value="ECO:0007669"/>
    <property type="project" value="TreeGrafter"/>
</dbReference>
<comment type="caution">
    <text evidence="2">The sequence shown here is derived from an EMBL/GenBank/DDBJ whole genome shotgun (WGS) entry which is preliminary data.</text>
</comment>
<evidence type="ECO:0000313" key="3">
    <source>
        <dbReference type="Proteomes" id="UP001140217"/>
    </source>
</evidence>
<feature type="region of interest" description="Disordered" evidence="1">
    <location>
        <begin position="692"/>
        <end position="711"/>
    </location>
</feature>